<keyword evidence="3 5" id="KW-0479">Metal-binding</keyword>
<evidence type="ECO:0000256" key="1">
    <source>
        <dbReference type="ARBA" id="ARBA00010617"/>
    </source>
</evidence>
<evidence type="ECO:0000256" key="5">
    <source>
        <dbReference type="PIRSR" id="PIRSR602401-1"/>
    </source>
</evidence>
<accession>A0A1B5KYG3</accession>
<dbReference type="InterPro" id="IPR002401">
    <property type="entry name" value="Cyt_P450_E_grp-I"/>
</dbReference>
<dbReference type="AlphaFoldDB" id="A0A1B5KYG3"/>
<feature type="binding site" description="axial binding residue" evidence="5">
    <location>
        <position position="492"/>
    </location>
    <ligand>
        <name>heme</name>
        <dbReference type="ChEBI" id="CHEBI:30413"/>
    </ligand>
    <ligandPart>
        <name>Fe</name>
        <dbReference type="ChEBI" id="CHEBI:18248"/>
    </ligandPart>
</feature>
<organism evidence="6 7">
    <name type="scientific">Ustilaginoidea virens</name>
    <name type="common">Rice false smut fungus</name>
    <name type="synonym">Villosiclava virens</name>
    <dbReference type="NCBI Taxonomy" id="1159556"/>
    <lineage>
        <taxon>Eukaryota</taxon>
        <taxon>Fungi</taxon>
        <taxon>Dikarya</taxon>
        <taxon>Ascomycota</taxon>
        <taxon>Pezizomycotina</taxon>
        <taxon>Sordariomycetes</taxon>
        <taxon>Hypocreomycetidae</taxon>
        <taxon>Hypocreales</taxon>
        <taxon>Clavicipitaceae</taxon>
        <taxon>Ustilaginoidea</taxon>
    </lineage>
</organism>
<evidence type="ECO:0000313" key="6">
    <source>
        <dbReference type="EMBL" id="GAO16108.1"/>
    </source>
</evidence>
<dbReference type="Gene3D" id="1.10.630.10">
    <property type="entry name" value="Cytochrome P450"/>
    <property type="match status" value="1"/>
</dbReference>
<dbReference type="Pfam" id="PF00067">
    <property type="entry name" value="p450"/>
    <property type="match status" value="1"/>
</dbReference>
<dbReference type="EMBL" id="BBTG02000022">
    <property type="protein sequence ID" value="GAO16108.1"/>
    <property type="molecule type" value="Genomic_DNA"/>
</dbReference>
<dbReference type="GO" id="GO:0004497">
    <property type="term" value="F:monooxygenase activity"/>
    <property type="evidence" value="ECO:0007669"/>
    <property type="project" value="InterPro"/>
</dbReference>
<evidence type="ECO:0008006" key="8">
    <source>
        <dbReference type="Google" id="ProtNLM"/>
    </source>
</evidence>
<sequence>MSGYFLIGLAILAAYLYRLAYPWPYKGIPYNRRSARRLLGDIPDLIQFVKEGNDSDQFALEQCRKLNSPIVQLFFWPFCRPLIFVEDIQQVESIVCSRGGEFDRAPSTITAFRPFVPTSSILKLTTPEWRAQRRLWKDAMSGDFLRRVVARRMYHTSLELMHLLKTKAVIADGRPFPVMADFELATLDVIWSCFLGSELKGVLNETRGIERAAGETRQPEAKDEPAEIPAVSRLDVYRAIDYFNMTLEKTLSSPVPRWHHWLLRQMPMYRKHWAIKEEAINQLIEAARDGTSRSSEAGSERNEHVCALDVMFQRQRQQMLANGQKETAHLVPQTHEEIHDELLMFVITGHESTATTLSWSVKFLTNWPEEQAKLRDALRGALPSRNPSVEEILRSNVPYLDALLEECIRLANVVPRIVRVATVDTQLSGLPIPKGAQLMCRSQSAGWPGAAKDAHGGAALDEFWPDRWLDQAGNFNPAALPKLGFSAGPRACFVEKRVAGRN</sequence>
<dbReference type="GO" id="GO:0020037">
    <property type="term" value="F:heme binding"/>
    <property type="evidence" value="ECO:0007669"/>
    <property type="project" value="InterPro"/>
</dbReference>
<comment type="cofactor">
    <cofactor evidence="5">
        <name>heme</name>
        <dbReference type="ChEBI" id="CHEBI:30413"/>
    </cofactor>
</comment>
<dbReference type="GO" id="GO:0005506">
    <property type="term" value="F:iron ion binding"/>
    <property type="evidence" value="ECO:0007669"/>
    <property type="project" value="InterPro"/>
</dbReference>
<comment type="caution">
    <text evidence="6">The sequence shown here is derived from an EMBL/GenBank/DDBJ whole genome shotgun (WGS) entry which is preliminary data.</text>
</comment>
<gene>
    <name evidence="6" type="ORF">UVI_02040030</name>
</gene>
<dbReference type="PRINTS" id="PR00385">
    <property type="entry name" value="P450"/>
</dbReference>
<name>A0A1B5KYG3_USTVR</name>
<reference evidence="7" key="1">
    <citation type="journal article" date="2016" name="Genome Announc.">
        <title>Genome sequence of Ustilaginoidea virens IPU010, a rice pathogenic fungus causing false smut.</title>
        <authorList>
            <person name="Kumagai T."/>
            <person name="Ishii T."/>
            <person name="Terai G."/>
            <person name="Umemura M."/>
            <person name="Machida M."/>
            <person name="Asai K."/>
        </authorList>
    </citation>
    <scope>NUCLEOTIDE SEQUENCE [LARGE SCALE GENOMIC DNA]</scope>
    <source>
        <strain evidence="7">IPU010</strain>
    </source>
</reference>
<dbReference type="InterPro" id="IPR050121">
    <property type="entry name" value="Cytochrome_P450_monoxygenase"/>
</dbReference>
<protein>
    <recommendedName>
        <fullName evidence="8">Cytochrome P450</fullName>
    </recommendedName>
</protein>
<keyword evidence="2 5" id="KW-0349">Heme</keyword>
<dbReference type="SUPFAM" id="SSF48264">
    <property type="entry name" value="Cytochrome P450"/>
    <property type="match status" value="1"/>
</dbReference>
<dbReference type="PANTHER" id="PTHR24305">
    <property type="entry name" value="CYTOCHROME P450"/>
    <property type="match status" value="1"/>
</dbReference>
<dbReference type="InterPro" id="IPR001128">
    <property type="entry name" value="Cyt_P450"/>
</dbReference>
<dbReference type="PANTHER" id="PTHR24305:SF166">
    <property type="entry name" value="CYTOCHROME P450 12A4, MITOCHONDRIAL-RELATED"/>
    <property type="match status" value="1"/>
</dbReference>
<evidence type="ECO:0000256" key="2">
    <source>
        <dbReference type="ARBA" id="ARBA00022617"/>
    </source>
</evidence>
<dbReference type="GO" id="GO:0016705">
    <property type="term" value="F:oxidoreductase activity, acting on paired donors, with incorporation or reduction of molecular oxygen"/>
    <property type="evidence" value="ECO:0007669"/>
    <property type="project" value="InterPro"/>
</dbReference>
<proteinExistence type="inferred from homology"/>
<evidence type="ECO:0000256" key="3">
    <source>
        <dbReference type="ARBA" id="ARBA00022723"/>
    </source>
</evidence>
<evidence type="ECO:0000313" key="7">
    <source>
        <dbReference type="Proteomes" id="UP000054053"/>
    </source>
</evidence>
<comment type="similarity">
    <text evidence="1">Belongs to the cytochrome P450 family.</text>
</comment>
<dbReference type="PRINTS" id="PR00463">
    <property type="entry name" value="EP450I"/>
</dbReference>
<dbReference type="Proteomes" id="UP000054053">
    <property type="component" value="Unassembled WGS sequence"/>
</dbReference>
<evidence type="ECO:0000256" key="4">
    <source>
        <dbReference type="ARBA" id="ARBA00023004"/>
    </source>
</evidence>
<keyword evidence="4 5" id="KW-0408">Iron</keyword>
<dbReference type="InterPro" id="IPR036396">
    <property type="entry name" value="Cyt_P450_sf"/>
</dbReference>